<evidence type="ECO:0000259" key="2">
    <source>
        <dbReference type="Pfam" id="PF13976"/>
    </source>
</evidence>
<organism evidence="3 4">
    <name type="scientific">Rhododendron griersonianum</name>
    <dbReference type="NCBI Taxonomy" id="479676"/>
    <lineage>
        <taxon>Eukaryota</taxon>
        <taxon>Viridiplantae</taxon>
        <taxon>Streptophyta</taxon>
        <taxon>Embryophyta</taxon>
        <taxon>Tracheophyta</taxon>
        <taxon>Spermatophyta</taxon>
        <taxon>Magnoliopsida</taxon>
        <taxon>eudicotyledons</taxon>
        <taxon>Gunneridae</taxon>
        <taxon>Pentapetalae</taxon>
        <taxon>asterids</taxon>
        <taxon>Ericales</taxon>
        <taxon>Ericaceae</taxon>
        <taxon>Ericoideae</taxon>
        <taxon>Rhodoreae</taxon>
        <taxon>Rhododendron</taxon>
    </lineage>
</organism>
<evidence type="ECO:0000313" key="3">
    <source>
        <dbReference type="EMBL" id="KAG5553496.1"/>
    </source>
</evidence>
<name>A0AAV6KML0_9ERIC</name>
<comment type="caution">
    <text evidence="3">The sequence shown here is derived from an EMBL/GenBank/DDBJ whole genome shotgun (WGS) entry which is preliminary data.</text>
</comment>
<feature type="compositionally biased region" description="Basic and acidic residues" evidence="1">
    <location>
        <begin position="1"/>
        <end position="12"/>
    </location>
</feature>
<keyword evidence="4" id="KW-1185">Reference proteome</keyword>
<dbReference type="EMBL" id="JACTNZ010000004">
    <property type="protein sequence ID" value="KAG5553496.1"/>
    <property type="molecule type" value="Genomic_DNA"/>
</dbReference>
<feature type="region of interest" description="Disordered" evidence="1">
    <location>
        <begin position="488"/>
        <end position="515"/>
    </location>
</feature>
<proteinExistence type="predicted"/>
<feature type="compositionally biased region" description="Polar residues" evidence="1">
    <location>
        <begin position="135"/>
        <end position="157"/>
    </location>
</feature>
<evidence type="ECO:0000313" key="4">
    <source>
        <dbReference type="Proteomes" id="UP000823749"/>
    </source>
</evidence>
<dbReference type="InterPro" id="IPR025724">
    <property type="entry name" value="GAG-pre-integrase_dom"/>
</dbReference>
<feature type="region of interest" description="Disordered" evidence="1">
    <location>
        <begin position="1"/>
        <end position="27"/>
    </location>
</feature>
<feature type="region of interest" description="Disordered" evidence="1">
    <location>
        <begin position="414"/>
        <end position="467"/>
    </location>
</feature>
<dbReference type="Pfam" id="PF13976">
    <property type="entry name" value="gag_pre-integrs"/>
    <property type="match status" value="1"/>
</dbReference>
<protein>
    <recommendedName>
        <fullName evidence="2">GAG-pre-integrase domain-containing protein</fullName>
    </recommendedName>
</protein>
<feature type="region of interest" description="Disordered" evidence="1">
    <location>
        <begin position="132"/>
        <end position="157"/>
    </location>
</feature>
<gene>
    <name evidence="3" type="ORF">RHGRI_011389</name>
</gene>
<sequence>MDCAFNDDKDWQPADGEDGSSSCFEDEECSLEDEECSEGRLSKVATTRKRVQLSAGPMSAILQEQPQPQVQAKRVRCQAAPMSATLQPSPTISQDQHENQSVQLQAQPQVQAKRVRCRAAPMSHVNERALELESHQQSMSSHTPPNLQSLEQSNEGSRTSVGVDMFHLFKRRLNEGASQIPESSESPTLREELFTSVLKPDRNGRVRTYGLGPCLSQVFGTRYTRSQEQRVKDQLRAELGAELRAEVLRDVSDEITQLKNQYATVAAYMKSVGHPLPPSPNGAGNGDGDHTLSLMEHNGQDRDSNKQIGAGRRVGDLYLLEHLHLPIKPSSTAASSFCLDHKSSPFYIWHSRLGHLSSERLKLLVQAGHLGHISVSDISECSGSKEDLIYIDPFPMDMDVPPEEYTSTLTVSDISTAPSASPRHAPITQVYTRRPTSTAAPQSASTDPDPPVRRYPLRDNRQPPVRNHVTVVALEMGLRPLTEPQCFERDQEHARSSSNIESDPEASLRNIARWE</sequence>
<dbReference type="AlphaFoldDB" id="A0AAV6KML0"/>
<feature type="domain" description="GAG-pre-integrase" evidence="2">
    <location>
        <begin position="327"/>
        <end position="382"/>
    </location>
</feature>
<accession>A0AAV6KML0</accession>
<reference evidence="3" key="1">
    <citation type="submission" date="2020-08" db="EMBL/GenBank/DDBJ databases">
        <title>Plant Genome Project.</title>
        <authorList>
            <person name="Zhang R.-G."/>
        </authorList>
    </citation>
    <scope>NUCLEOTIDE SEQUENCE</scope>
    <source>
        <strain evidence="3">WSP0</strain>
        <tissue evidence="3">Leaf</tissue>
    </source>
</reference>
<feature type="compositionally biased region" description="Polar residues" evidence="1">
    <location>
        <begin position="429"/>
        <end position="446"/>
    </location>
</feature>
<evidence type="ECO:0000256" key="1">
    <source>
        <dbReference type="SAM" id="MobiDB-lite"/>
    </source>
</evidence>
<feature type="compositionally biased region" description="Basic and acidic residues" evidence="1">
    <location>
        <begin position="450"/>
        <end position="461"/>
    </location>
</feature>
<dbReference type="Proteomes" id="UP000823749">
    <property type="component" value="Chromosome 4"/>
</dbReference>